<protein>
    <submittedName>
        <fullName evidence="3">N-acylglucosamine 2-epimerase (GlcNAc 2-epimerase)</fullName>
    </submittedName>
</protein>
<feature type="compositionally biased region" description="Low complexity" evidence="1">
    <location>
        <begin position="14"/>
        <end position="23"/>
    </location>
</feature>
<dbReference type="InterPro" id="IPR024705">
    <property type="entry name" value="Ssp411"/>
</dbReference>
<sequence length="842" mass="90867">MRRPGATIDPRPDSPASPSARPLPSIAPLLALAAIASGAAPTDDPPAPEGGRNRLGAETSPYLLQHAGNPVHWFPWGPEAFEEAKARDKPVFLSIGYRSCYWCHVMERECFEDEAIAAQLNEHFVCIKVDREERPDVDQIYMTALQGISGGAGGWPMSMFLAPDGRPFYGGTYFPPEPRDGMPSFPQLLDAIQAAWLDRRDEVLNDATQLTAYVRRVSDVGLALEAVPIDRRLPMAGLEALASQFDPEFGGFGFDPDQPKRPKFPEPVNLAFLLDQHRRGRSPVGAVPGPREMTLETLDHLSRGGIRDHLAGGYHRYSTDRAWAVPHFEKMLYDNAQLVPVFLRAHELTDDPRWAAEARATLDFVSSAMRGPDGGFASSLDAESDGEEGMPYVWTREEVKALLGDEASYALFATAYGLDREPNFEGGRYVLLRPEPPGPEAVALGLAPEQVEDRLAPLRTTLLDAREARAQPFLDDTVLTSWNGLMLGAFADASRALDAPQYLEIAEQTADFLLGRLRDADGRLLRSYRSGVARLPGYLEDYAFFIDGLLRIHEATGDPIRLDEARSLADRMIADFADDDRGGFFFTAADHESLVARVKEPYDDALPGPNAVAIRDLIALHRLTGEASYLDVAGDALEAFAPAIGRSPGSAPMMLLAVDEYLDARSEPGAAQADAEPAPAFSPGRLATPAGPGQGGQPAAGRPIVSAEAGGPDRPVRPGSPFEVRVALTIADPYHLNANPAGAANLIPTTLALPDDSPAELVEVSYPDPVRKALAGQEAPIPLFEGTATLTARLLLADDAPAGPLTLTLRLRYQACDDRSCLAPANLEVPVRLDVAPADPGT</sequence>
<reference evidence="3 4" key="1">
    <citation type="submission" date="2019-02" db="EMBL/GenBank/DDBJ databases">
        <title>Deep-cultivation of Planctomycetes and their phenomic and genomic characterization uncovers novel biology.</title>
        <authorList>
            <person name="Wiegand S."/>
            <person name="Jogler M."/>
            <person name="Boedeker C."/>
            <person name="Pinto D."/>
            <person name="Vollmers J."/>
            <person name="Rivas-Marin E."/>
            <person name="Kohn T."/>
            <person name="Peeters S.H."/>
            <person name="Heuer A."/>
            <person name="Rast P."/>
            <person name="Oberbeckmann S."/>
            <person name="Bunk B."/>
            <person name="Jeske O."/>
            <person name="Meyerdierks A."/>
            <person name="Storesund J.E."/>
            <person name="Kallscheuer N."/>
            <person name="Luecker S."/>
            <person name="Lage O.M."/>
            <person name="Pohl T."/>
            <person name="Merkel B.J."/>
            <person name="Hornburger P."/>
            <person name="Mueller R.-W."/>
            <person name="Bruemmer F."/>
            <person name="Labrenz M."/>
            <person name="Spormann A.M."/>
            <person name="Op den Camp H."/>
            <person name="Overmann J."/>
            <person name="Amann R."/>
            <person name="Jetten M.S.M."/>
            <person name="Mascher T."/>
            <person name="Medema M.H."/>
            <person name="Devos D.P."/>
            <person name="Kaster A.-K."/>
            <person name="Ovreas L."/>
            <person name="Rohde M."/>
            <person name="Galperin M.Y."/>
            <person name="Jogler C."/>
        </authorList>
    </citation>
    <scope>NUCLEOTIDE SEQUENCE [LARGE SCALE GENOMIC DNA]</scope>
    <source>
        <strain evidence="3 4">ElP</strain>
    </source>
</reference>
<feature type="compositionally biased region" description="Low complexity" evidence="1">
    <location>
        <begin position="668"/>
        <end position="679"/>
    </location>
</feature>
<evidence type="ECO:0000256" key="1">
    <source>
        <dbReference type="SAM" id="MobiDB-lite"/>
    </source>
</evidence>
<dbReference type="InterPro" id="IPR008928">
    <property type="entry name" value="6-hairpin_glycosidase_sf"/>
</dbReference>
<dbReference type="Proteomes" id="UP000317835">
    <property type="component" value="Chromosome"/>
</dbReference>
<dbReference type="OrthoDB" id="9762614at2"/>
<dbReference type="KEGG" id="tpla:ElP_56820"/>
<dbReference type="AlphaFoldDB" id="A0A518HAA6"/>
<dbReference type="InterPro" id="IPR036249">
    <property type="entry name" value="Thioredoxin-like_sf"/>
</dbReference>
<keyword evidence="4" id="KW-1185">Reference proteome</keyword>
<dbReference type="InterPro" id="IPR036929">
    <property type="entry name" value="DsbDN_sf"/>
</dbReference>
<dbReference type="Pfam" id="PF03190">
    <property type="entry name" value="Thioredox_DsbH"/>
    <property type="match status" value="1"/>
</dbReference>
<organism evidence="3 4">
    <name type="scientific">Tautonia plasticadhaerens</name>
    <dbReference type="NCBI Taxonomy" id="2527974"/>
    <lineage>
        <taxon>Bacteria</taxon>
        <taxon>Pseudomonadati</taxon>
        <taxon>Planctomycetota</taxon>
        <taxon>Planctomycetia</taxon>
        <taxon>Isosphaerales</taxon>
        <taxon>Isosphaeraceae</taxon>
        <taxon>Tautonia</taxon>
    </lineage>
</organism>
<dbReference type="GO" id="GO:0005975">
    <property type="term" value="P:carbohydrate metabolic process"/>
    <property type="evidence" value="ECO:0007669"/>
    <property type="project" value="InterPro"/>
</dbReference>
<dbReference type="Gene3D" id="1.50.10.10">
    <property type="match status" value="2"/>
</dbReference>
<feature type="region of interest" description="Disordered" evidence="1">
    <location>
        <begin position="1"/>
        <end position="23"/>
    </location>
</feature>
<evidence type="ECO:0000313" key="3">
    <source>
        <dbReference type="EMBL" id="QDV37737.1"/>
    </source>
</evidence>
<evidence type="ECO:0000259" key="2">
    <source>
        <dbReference type="Pfam" id="PF03190"/>
    </source>
</evidence>
<dbReference type="EMBL" id="CP036426">
    <property type="protein sequence ID" value="QDV37737.1"/>
    <property type="molecule type" value="Genomic_DNA"/>
</dbReference>
<dbReference type="InterPro" id="IPR012341">
    <property type="entry name" value="6hp_glycosidase-like_sf"/>
</dbReference>
<feature type="region of interest" description="Disordered" evidence="1">
    <location>
        <begin position="667"/>
        <end position="718"/>
    </location>
</feature>
<evidence type="ECO:0000313" key="4">
    <source>
        <dbReference type="Proteomes" id="UP000317835"/>
    </source>
</evidence>
<dbReference type="CDD" id="cd02955">
    <property type="entry name" value="SSP411"/>
    <property type="match status" value="1"/>
</dbReference>
<dbReference type="SUPFAM" id="SSF48208">
    <property type="entry name" value="Six-hairpin glycosidases"/>
    <property type="match status" value="1"/>
</dbReference>
<dbReference type="Gene3D" id="3.40.30.10">
    <property type="entry name" value="Glutaredoxin"/>
    <property type="match status" value="1"/>
</dbReference>
<dbReference type="PANTHER" id="PTHR42899">
    <property type="entry name" value="SPERMATOGENESIS-ASSOCIATED PROTEIN 20"/>
    <property type="match status" value="1"/>
</dbReference>
<accession>A0A518HAA6</accession>
<dbReference type="Gene3D" id="2.60.40.1250">
    <property type="entry name" value="Thiol:disulfide interchange protein DsbD, N-terminal domain"/>
    <property type="match status" value="1"/>
</dbReference>
<dbReference type="PANTHER" id="PTHR42899:SF1">
    <property type="entry name" value="SPERMATOGENESIS-ASSOCIATED PROTEIN 20"/>
    <property type="match status" value="1"/>
</dbReference>
<gene>
    <name evidence="3" type="ORF">ElP_56820</name>
</gene>
<name>A0A518HAA6_9BACT</name>
<dbReference type="SUPFAM" id="SSF52833">
    <property type="entry name" value="Thioredoxin-like"/>
    <property type="match status" value="1"/>
</dbReference>
<proteinExistence type="predicted"/>
<dbReference type="RefSeq" id="WP_145275758.1">
    <property type="nucleotide sequence ID" value="NZ_CP036426.1"/>
</dbReference>
<feature type="region of interest" description="Disordered" evidence="1">
    <location>
        <begin position="37"/>
        <end position="56"/>
    </location>
</feature>
<dbReference type="InterPro" id="IPR004879">
    <property type="entry name" value="Ssp411-like_TRX"/>
</dbReference>
<feature type="domain" description="Spermatogenesis-associated protein 20-like TRX" evidence="2">
    <location>
        <begin position="53"/>
        <end position="213"/>
    </location>
</feature>